<proteinExistence type="predicted"/>
<reference evidence="2" key="1">
    <citation type="submission" date="2023-03" db="UniProtKB">
        <authorList>
            <consortium name="EnsemblPlants"/>
        </authorList>
    </citation>
    <scope>IDENTIFICATION</scope>
</reference>
<feature type="compositionally biased region" description="Pro residues" evidence="1">
    <location>
        <begin position="1"/>
        <end position="11"/>
    </location>
</feature>
<dbReference type="EnsemblPlants" id="MELO3C019154.2.1">
    <property type="protein sequence ID" value="MELO3C019154.2.1"/>
    <property type="gene ID" value="MELO3C019154.2"/>
</dbReference>
<sequence>MTQLIPVPPAPARARTRPFGLGPVLQRPAQRPSQPTSLFTARVRDPPPDDLRTDPVSTRASFGPGPVRASLAQASREAHFV</sequence>
<evidence type="ECO:0000313" key="2">
    <source>
        <dbReference type="EnsemblPlants" id="MELO3C019154.2.1"/>
    </source>
</evidence>
<accession>A0A9I9DJ43</accession>
<feature type="region of interest" description="Disordered" evidence="1">
    <location>
        <begin position="1"/>
        <end position="81"/>
    </location>
</feature>
<evidence type="ECO:0000256" key="1">
    <source>
        <dbReference type="SAM" id="MobiDB-lite"/>
    </source>
</evidence>
<name>A0A9I9DJ43_CUCME</name>
<dbReference type="Gramene" id="MELO3C019154.2.1">
    <property type="protein sequence ID" value="MELO3C019154.2.1"/>
    <property type="gene ID" value="MELO3C019154.2"/>
</dbReference>
<organism evidence="2">
    <name type="scientific">Cucumis melo</name>
    <name type="common">Muskmelon</name>
    <dbReference type="NCBI Taxonomy" id="3656"/>
    <lineage>
        <taxon>Eukaryota</taxon>
        <taxon>Viridiplantae</taxon>
        <taxon>Streptophyta</taxon>
        <taxon>Embryophyta</taxon>
        <taxon>Tracheophyta</taxon>
        <taxon>Spermatophyta</taxon>
        <taxon>Magnoliopsida</taxon>
        <taxon>eudicotyledons</taxon>
        <taxon>Gunneridae</taxon>
        <taxon>Pentapetalae</taxon>
        <taxon>rosids</taxon>
        <taxon>fabids</taxon>
        <taxon>Cucurbitales</taxon>
        <taxon>Cucurbitaceae</taxon>
        <taxon>Benincaseae</taxon>
        <taxon>Cucumis</taxon>
    </lineage>
</organism>
<feature type="compositionally biased region" description="Basic and acidic residues" evidence="1">
    <location>
        <begin position="42"/>
        <end position="53"/>
    </location>
</feature>
<dbReference type="AlphaFoldDB" id="A0A9I9DJ43"/>
<protein>
    <submittedName>
        <fullName evidence="2">Uncharacterized protein</fullName>
    </submittedName>
</protein>